<gene>
    <name evidence="3" type="ORF">FCALED_LOCUS15981</name>
</gene>
<dbReference type="Gene3D" id="2.120.10.80">
    <property type="entry name" value="Kelch-type beta propeller"/>
    <property type="match status" value="2"/>
</dbReference>
<dbReference type="Proteomes" id="UP000789570">
    <property type="component" value="Unassembled WGS sequence"/>
</dbReference>
<dbReference type="SUPFAM" id="SSF117281">
    <property type="entry name" value="Kelch motif"/>
    <property type="match status" value="1"/>
</dbReference>
<protein>
    <submittedName>
        <fullName evidence="3">4916_t:CDS:1</fullName>
    </submittedName>
</protein>
<accession>A0A9N9NMZ1</accession>
<organism evidence="3 4">
    <name type="scientific">Funneliformis caledonium</name>
    <dbReference type="NCBI Taxonomy" id="1117310"/>
    <lineage>
        <taxon>Eukaryota</taxon>
        <taxon>Fungi</taxon>
        <taxon>Fungi incertae sedis</taxon>
        <taxon>Mucoromycota</taxon>
        <taxon>Glomeromycotina</taxon>
        <taxon>Glomeromycetes</taxon>
        <taxon>Glomerales</taxon>
        <taxon>Glomeraceae</taxon>
        <taxon>Funneliformis</taxon>
    </lineage>
</organism>
<dbReference type="InterPro" id="IPR015915">
    <property type="entry name" value="Kelch-typ_b-propeller"/>
</dbReference>
<name>A0A9N9NMZ1_9GLOM</name>
<evidence type="ECO:0000256" key="1">
    <source>
        <dbReference type="ARBA" id="ARBA00022441"/>
    </source>
</evidence>
<dbReference type="PANTHER" id="PTHR46093">
    <property type="entry name" value="ACYL-COA-BINDING DOMAIN-CONTAINING PROTEIN 5"/>
    <property type="match status" value="1"/>
</dbReference>
<proteinExistence type="predicted"/>
<evidence type="ECO:0000313" key="3">
    <source>
        <dbReference type="EMBL" id="CAG8746290.1"/>
    </source>
</evidence>
<evidence type="ECO:0000256" key="2">
    <source>
        <dbReference type="ARBA" id="ARBA00022737"/>
    </source>
</evidence>
<keyword evidence="1" id="KW-0880">Kelch repeat</keyword>
<dbReference type="PANTHER" id="PTHR46093:SF18">
    <property type="entry name" value="FIBRONECTIN TYPE-III DOMAIN-CONTAINING PROTEIN"/>
    <property type="match status" value="1"/>
</dbReference>
<feature type="non-terminal residue" evidence="3">
    <location>
        <position position="1"/>
    </location>
</feature>
<comment type="caution">
    <text evidence="3">The sequence shown here is derived from an EMBL/GenBank/DDBJ whole genome shotgun (WGS) entry which is preliminary data.</text>
</comment>
<sequence>MRSTPHLSNYQITWPNKFRDLRKKSYILYLDAKKLQLVLSKTVMSKNYLIYIVLWFLIRLLIEVNCQSTPFKPLKRYSHTATLIDNKLYILGGRLDSTKNNENIGGQFFYLDVSEQFNIKNIVWHDLTDINTIPAHRSAASARGGAYNDTLFLFGAKTDRPIVLELVYTFDTKSNSWSIPELVKNGDDIKTKHNLKGIVDDIGKMYLFGGNHKNRTTFYNDMLILDTINLNLNVGSLVNAPTPRNICGAVFISNNTVIYFGGYKDNDDDVLPLNESTSGTIPSDRAAFSTVLGLDGQRVIIFGGANKNGNVLLPDALYVLNLENYEWSIPKSSGKQPEESRRLHEATVIGKYMVISF</sequence>
<keyword evidence="2" id="KW-0677">Repeat</keyword>
<dbReference type="OrthoDB" id="10250130at2759"/>
<keyword evidence="4" id="KW-1185">Reference proteome</keyword>
<dbReference type="AlphaFoldDB" id="A0A9N9NMZ1"/>
<evidence type="ECO:0000313" key="4">
    <source>
        <dbReference type="Proteomes" id="UP000789570"/>
    </source>
</evidence>
<dbReference type="Pfam" id="PF24681">
    <property type="entry name" value="Kelch_KLHDC2_KLHL20_DRC7"/>
    <property type="match status" value="1"/>
</dbReference>
<reference evidence="3" key="1">
    <citation type="submission" date="2021-06" db="EMBL/GenBank/DDBJ databases">
        <authorList>
            <person name="Kallberg Y."/>
            <person name="Tangrot J."/>
            <person name="Rosling A."/>
        </authorList>
    </citation>
    <scope>NUCLEOTIDE SEQUENCE</scope>
    <source>
        <strain evidence="3">UK204</strain>
    </source>
</reference>
<dbReference type="EMBL" id="CAJVPQ010016684">
    <property type="protein sequence ID" value="CAG8746290.1"/>
    <property type="molecule type" value="Genomic_DNA"/>
</dbReference>